<feature type="compositionally biased region" description="Basic residues" evidence="1">
    <location>
        <begin position="1"/>
        <end position="10"/>
    </location>
</feature>
<feature type="region of interest" description="Disordered" evidence="1">
    <location>
        <begin position="1"/>
        <end position="69"/>
    </location>
</feature>
<feature type="compositionally biased region" description="Low complexity" evidence="1">
    <location>
        <begin position="219"/>
        <end position="239"/>
    </location>
</feature>
<feature type="region of interest" description="Disordered" evidence="1">
    <location>
        <begin position="266"/>
        <end position="311"/>
    </location>
</feature>
<name>A0A3N1GTT6_9ACTN</name>
<feature type="compositionally biased region" description="Basic and acidic residues" evidence="1">
    <location>
        <begin position="276"/>
        <end position="294"/>
    </location>
</feature>
<gene>
    <name evidence="2" type="ORF">EDD30_6514</name>
</gene>
<sequence length="311" mass="33112">MTSSKSRRCRYGPSARCSAAPPTNSVTCNASCRRCLTRPPATAGHPGGLERGGEHQPAEPEPRPARRRVRGDVPLSQHYRDQFKIAQSDAVQTVGLTIRTAEGGEGAAAFTRARLEAVRSGADPAPRAVAAAHGDHAGEGDPTRQLSAFQPGFRPPAKAPKAVAVSRLARGPRPTCARCPPGGSRCPSRTTAGWSTSGPPSGTAARRRCSWTASGVPGPSSWTRTSTSSTPRATRSARSGPAPMEWDARDGHRHWHFTDLPNGTYWIEVPGEPGPDPDRVERPEQHRAARDPAGRHPRRPYAGDPAVHGLD</sequence>
<feature type="compositionally biased region" description="Polar residues" evidence="1">
    <location>
        <begin position="21"/>
        <end position="30"/>
    </location>
</feature>
<accession>A0A3N1GTT6</accession>
<feature type="compositionally biased region" description="Polar residues" evidence="1">
    <location>
        <begin position="187"/>
        <end position="200"/>
    </location>
</feature>
<organism evidence="2 3">
    <name type="scientific">Couchioplanes caeruleus</name>
    <dbReference type="NCBI Taxonomy" id="56438"/>
    <lineage>
        <taxon>Bacteria</taxon>
        <taxon>Bacillati</taxon>
        <taxon>Actinomycetota</taxon>
        <taxon>Actinomycetes</taxon>
        <taxon>Micromonosporales</taxon>
        <taxon>Micromonosporaceae</taxon>
        <taxon>Couchioplanes</taxon>
    </lineage>
</organism>
<evidence type="ECO:0000313" key="3">
    <source>
        <dbReference type="Proteomes" id="UP000271683"/>
    </source>
</evidence>
<proteinExistence type="predicted"/>
<dbReference type="AlphaFoldDB" id="A0A3N1GTT6"/>
<comment type="caution">
    <text evidence="2">The sequence shown here is derived from an EMBL/GenBank/DDBJ whole genome shotgun (WGS) entry which is preliminary data.</text>
</comment>
<evidence type="ECO:0000313" key="2">
    <source>
        <dbReference type="EMBL" id="ROP33526.1"/>
    </source>
</evidence>
<dbReference type="EMBL" id="RJKL01000001">
    <property type="protein sequence ID" value="ROP33526.1"/>
    <property type="molecule type" value="Genomic_DNA"/>
</dbReference>
<protein>
    <submittedName>
        <fullName evidence="2">Uncharacterized protein</fullName>
    </submittedName>
</protein>
<reference evidence="2 3" key="1">
    <citation type="submission" date="2018-11" db="EMBL/GenBank/DDBJ databases">
        <title>Sequencing the genomes of 1000 actinobacteria strains.</title>
        <authorList>
            <person name="Klenk H.-P."/>
        </authorList>
    </citation>
    <scope>NUCLEOTIDE SEQUENCE [LARGE SCALE GENOMIC DNA]</scope>
    <source>
        <strain evidence="2 3">DSM 43634</strain>
    </source>
</reference>
<evidence type="ECO:0000256" key="1">
    <source>
        <dbReference type="SAM" id="MobiDB-lite"/>
    </source>
</evidence>
<feature type="region of interest" description="Disordered" evidence="1">
    <location>
        <begin position="169"/>
        <end position="247"/>
    </location>
</feature>
<dbReference type="Proteomes" id="UP000271683">
    <property type="component" value="Unassembled WGS sequence"/>
</dbReference>
<feature type="compositionally biased region" description="Basic and acidic residues" evidence="1">
    <location>
        <begin position="51"/>
        <end position="64"/>
    </location>
</feature>